<keyword evidence="2" id="KW-1185">Reference proteome</keyword>
<protein>
    <submittedName>
        <fullName evidence="1">Uncharacterized protein</fullName>
    </submittedName>
</protein>
<organism evidence="1 2">
    <name type="scientific">Modestobacter italicus (strain DSM 44449 / CECT 9708 / BC 501)</name>
    <dbReference type="NCBI Taxonomy" id="2732864"/>
    <lineage>
        <taxon>Bacteria</taxon>
        <taxon>Bacillati</taxon>
        <taxon>Actinomycetota</taxon>
        <taxon>Actinomycetes</taxon>
        <taxon>Geodermatophilales</taxon>
        <taxon>Geodermatophilaceae</taxon>
        <taxon>Modestobacter</taxon>
    </lineage>
</organism>
<proteinExistence type="predicted"/>
<evidence type="ECO:0000313" key="1">
    <source>
        <dbReference type="EMBL" id="CCH85808.1"/>
    </source>
</evidence>
<sequence length="126" mass="14112">MAGPAHHLDVLVAMEPSRTAEVITQLERLQADLKADLLAVQPDDLGARRARVALSVLRGVSQPTQIRGVVREVQTEVSAEERRLVRALRAVDFELRHLRSPEWKRAVSRLPRVVGLPRASKLLDPY</sequence>
<gene>
    <name evidence="1" type="ordered locus">MODMU_0350</name>
</gene>
<evidence type="ECO:0000313" key="2">
    <source>
        <dbReference type="Proteomes" id="UP000006461"/>
    </source>
</evidence>
<dbReference type="HOGENOM" id="CLU_1979003_0_0_11"/>
<dbReference type="EMBL" id="FO203431">
    <property type="protein sequence ID" value="CCH85808.1"/>
    <property type="molecule type" value="Genomic_DNA"/>
</dbReference>
<dbReference type="KEGG" id="mmar:MODMU_0350"/>
<accession>I4EQZ5</accession>
<dbReference type="AlphaFoldDB" id="I4EQZ5"/>
<reference evidence="1 2" key="1">
    <citation type="journal article" date="2012" name="J. Bacteriol.">
        <title>Genome Sequence of Radiation-Resistant Modestobacter marinus Strain BC501, a Representative Actinobacterium That Thrives on Calcareous Stone Surfaces.</title>
        <authorList>
            <person name="Normand P."/>
            <person name="Gury J."/>
            <person name="Pujic P."/>
            <person name="Chouaia B."/>
            <person name="Crotti E."/>
            <person name="Brusetti L."/>
            <person name="Daffonchio D."/>
            <person name="Vacherie B."/>
            <person name="Barbe V."/>
            <person name="Medigue C."/>
            <person name="Calteau A."/>
            <person name="Ghodhbane-Gtari F."/>
            <person name="Essoussi I."/>
            <person name="Nouioui I."/>
            <person name="Abbassi-Ghozzi I."/>
            <person name="Gtari M."/>
        </authorList>
    </citation>
    <scope>NUCLEOTIDE SEQUENCE [LARGE SCALE GENOMIC DNA]</scope>
    <source>
        <strain evidence="2">BC 501</strain>
    </source>
</reference>
<name>I4EQZ5_MODI5</name>
<dbReference type="Proteomes" id="UP000006461">
    <property type="component" value="Chromosome"/>
</dbReference>